<dbReference type="AlphaFoldDB" id="A0AAN6N138"/>
<dbReference type="EMBL" id="MU853890">
    <property type="protein sequence ID" value="KAK3936253.1"/>
    <property type="molecule type" value="Genomic_DNA"/>
</dbReference>
<name>A0AAN6N138_9PEZI</name>
<accession>A0AAN6N138</accession>
<comment type="caution">
    <text evidence="1">The sequence shown here is derived from an EMBL/GenBank/DDBJ whole genome shotgun (WGS) entry which is preliminary data.</text>
</comment>
<dbReference type="Proteomes" id="UP001303473">
    <property type="component" value="Unassembled WGS sequence"/>
</dbReference>
<proteinExistence type="predicted"/>
<gene>
    <name evidence="1" type="ORF">QBC46DRAFT_395576</name>
</gene>
<sequence>MDTVHVTDVEIKENTIWSTNRLYLRLLETFPKYVEDFQAKWNDWQQAISAQDPSTWSSVPSFTALTALGPKIIPLVVYQLALNENDDTAVHLYTTLETDPSYLPDDPEEVGSSRALQILNLSFDRNRAVRNALADWTERCERVSVHSTSTMYTECAEYDTLLGFGPSIVPHVMLQYAHDVKVDRAVVAQGAHGIGCGVLFWYELLHELVFGRKTGMMTVVFPDVYKWWETWFQERPGVEGAPGGGDEVAA</sequence>
<organism evidence="1 2">
    <name type="scientific">Diplogelasinospora grovesii</name>
    <dbReference type="NCBI Taxonomy" id="303347"/>
    <lineage>
        <taxon>Eukaryota</taxon>
        <taxon>Fungi</taxon>
        <taxon>Dikarya</taxon>
        <taxon>Ascomycota</taxon>
        <taxon>Pezizomycotina</taxon>
        <taxon>Sordariomycetes</taxon>
        <taxon>Sordariomycetidae</taxon>
        <taxon>Sordariales</taxon>
        <taxon>Diplogelasinosporaceae</taxon>
        <taxon>Diplogelasinospora</taxon>
    </lineage>
</organism>
<keyword evidence="2" id="KW-1185">Reference proteome</keyword>
<protein>
    <submittedName>
        <fullName evidence="1">Uncharacterized protein</fullName>
    </submittedName>
</protein>
<evidence type="ECO:0000313" key="2">
    <source>
        <dbReference type="Proteomes" id="UP001303473"/>
    </source>
</evidence>
<evidence type="ECO:0000313" key="1">
    <source>
        <dbReference type="EMBL" id="KAK3936253.1"/>
    </source>
</evidence>
<reference evidence="2" key="1">
    <citation type="journal article" date="2023" name="Mol. Phylogenet. Evol.">
        <title>Genome-scale phylogeny and comparative genomics of the fungal order Sordariales.</title>
        <authorList>
            <person name="Hensen N."/>
            <person name="Bonometti L."/>
            <person name="Westerberg I."/>
            <person name="Brannstrom I.O."/>
            <person name="Guillou S."/>
            <person name="Cros-Aarteil S."/>
            <person name="Calhoun S."/>
            <person name="Haridas S."/>
            <person name="Kuo A."/>
            <person name="Mondo S."/>
            <person name="Pangilinan J."/>
            <person name="Riley R."/>
            <person name="LaButti K."/>
            <person name="Andreopoulos B."/>
            <person name="Lipzen A."/>
            <person name="Chen C."/>
            <person name="Yan M."/>
            <person name="Daum C."/>
            <person name="Ng V."/>
            <person name="Clum A."/>
            <person name="Steindorff A."/>
            <person name="Ohm R.A."/>
            <person name="Martin F."/>
            <person name="Silar P."/>
            <person name="Natvig D.O."/>
            <person name="Lalanne C."/>
            <person name="Gautier V."/>
            <person name="Ament-Velasquez S.L."/>
            <person name="Kruys A."/>
            <person name="Hutchinson M.I."/>
            <person name="Powell A.J."/>
            <person name="Barry K."/>
            <person name="Miller A.N."/>
            <person name="Grigoriev I.V."/>
            <person name="Debuchy R."/>
            <person name="Gladieux P."/>
            <person name="Hiltunen Thoren M."/>
            <person name="Johannesson H."/>
        </authorList>
    </citation>
    <scope>NUCLEOTIDE SEQUENCE [LARGE SCALE GENOMIC DNA]</scope>
    <source>
        <strain evidence="2">CBS 340.73</strain>
    </source>
</reference>